<feature type="coiled-coil region" evidence="10">
    <location>
        <begin position="537"/>
        <end position="564"/>
    </location>
</feature>
<dbReference type="InterPro" id="IPR051131">
    <property type="entry name" value="NEK_Ser/Thr_kinase_NIMA"/>
</dbReference>
<evidence type="ECO:0000256" key="5">
    <source>
        <dbReference type="ARBA" id="ARBA00022777"/>
    </source>
</evidence>
<evidence type="ECO:0000256" key="9">
    <source>
        <dbReference type="PROSITE-ProRule" id="PRU10141"/>
    </source>
</evidence>
<gene>
    <name evidence="12" type="primary">AlNc14C53G4109</name>
    <name evidence="13" type="synonym">AlNc14C97G5912</name>
    <name evidence="12" type="ORF">ALNC14_047380</name>
    <name evidence="13" type="ORF">ALNC14_066950</name>
</gene>
<dbReference type="Pfam" id="PF10498">
    <property type="entry name" value="IFT57"/>
    <property type="match status" value="1"/>
</dbReference>
<dbReference type="InterPro" id="IPR019530">
    <property type="entry name" value="Intra-flagellar_transport_57"/>
</dbReference>
<dbReference type="PANTHER" id="PTHR44899:SF3">
    <property type="entry name" value="SERINE_THREONINE-PROTEIN KINASE NEK1"/>
    <property type="match status" value="1"/>
</dbReference>
<dbReference type="PROSITE" id="PS00107">
    <property type="entry name" value="PROTEIN_KINASE_ATP"/>
    <property type="match status" value="1"/>
</dbReference>
<dbReference type="SMART" id="SM00220">
    <property type="entry name" value="S_TKc"/>
    <property type="match status" value="1"/>
</dbReference>
<evidence type="ECO:0000256" key="7">
    <source>
        <dbReference type="ARBA" id="ARBA00047899"/>
    </source>
</evidence>
<dbReference type="InterPro" id="IPR017441">
    <property type="entry name" value="Protein_kinase_ATP_BS"/>
</dbReference>
<accession>F0WBR8</accession>
<evidence type="ECO:0000256" key="4">
    <source>
        <dbReference type="ARBA" id="ARBA00022741"/>
    </source>
</evidence>
<dbReference type="EC" id="2.7.11.1" evidence="1"/>
<dbReference type="PROSITE" id="PS00108">
    <property type="entry name" value="PROTEIN_KINASE_ST"/>
    <property type="match status" value="1"/>
</dbReference>
<feature type="domain" description="Protein kinase" evidence="11">
    <location>
        <begin position="21"/>
        <end position="282"/>
    </location>
</feature>
<keyword evidence="4 9" id="KW-0547">Nucleotide-binding</keyword>
<dbReference type="PANTHER" id="PTHR44899">
    <property type="entry name" value="CAMK FAMILY PROTEIN KINASE"/>
    <property type="match status" value="1"/>
</dbReference>
<proteinExistence type="predicted"/>
<dbReference type="InterPro" id="IPR011009">
    <property type="entry name" value="Kinase-like_dom_sf"/>
</dbReference>
<feature type="binding site" evidence="9">
    <location>
        <position position="50"/>
    </location>
    <ligand>
        <name>ATP</name>
        <dbReference type="ChEBI" id="CHEBI:30616"/>
    </ligand>
</feature>
<evidence type="ECO:0000256" key="10">
    <source>
        <dbReference type="SAM" id="Coils"/>
    </source>
</evidence>
<keyword evidence="2" id="KW-0723">Serine/threonine-protein kinase</keyword>
<evidence type="ECO:0000256" key="3">
    <source>
        <dbReference type="ARBA" id="ARBA00022679"/>
    </source>
</evidence>
<dbReference type="PROSITE" id="PS50011">
    <property type="entry name" value="PROTEIN_KINASE_DOM"/>
    <property type="match status" value="1"/>
</dbReference>
<sequence length="612" mass="69958">MELLTAQQRLLFEHGGQLSDYRLIRRIGKGKFSIVYKAERIADARTIALKKIAIFDVMNAVAREKTLKEVRLVQSVQHRNIIAYADAFIEERELYIAFEWAAAGDLKRQIRKANEKGVRFGEASIWKYFTQLCSAVRYLHRERRIMHRDLKPANIFLTYKGEIKLGDLGLGRHFSDDTYQAHSKVGTPLYMSPEVLRGEPYDWSSDIWSLGCILYELIMLRNPFKSEGLNLHGLFMKINKGEYESLSLMYSEKLRSLVSRMLSLDAASRISIDDVWQCCQYASSTPDRISVKSIRKPYDVPAIKVQASSVASKSDSDQHSASLKENAQLADEETTIRQYKTAILMEAVMDKLGLLGYKTQNGYSIPPDYFTPETNYGNRRSDARFNEMCHCSLWLLTKIGVKFDFEDTGLLRKPRVRAVQTLLVLAEKANASVREVDLHTLVAGSGYSVCLFLNSLCDEAVRSHVFHRPIYKHDRSGDLDLVEQSDAVCADPDSDEATLSSPEFNGDCADLAEVNARADNRRDNLDDRDYIFPKVAKDVWEDEVERVSHKLEALRSRLKATQNVYDCSWRVHLVIHRRYGDVDTKLRLPTLQTLTSLTQAWIVVVLSTYMMK</sequence>
<organism evidence="12">
    <name type="scientific">Albugo laibachii Nc14</name>
    <dbReference type="NCBI Taxonomy" id="890382"/>
    <lineage>
        <taxon>Eukaryota</taxon>
        <taxon>Sar</taxon>
        <taxon>Stramenopiles</taxon>
        <taxon>Oomycota</taxon>
        <taxon>Peronosporomycetes</taxon>
        <taxon>Albuginales</taxon>
        <taxon>Albuginaceae</taxon>
        <taxon>Albugo</taxon>
    </lineage>
</organism>
<evidence type="ECO:0000256" key="8">
    <source>
        <dbReference type="ARBA" id="ARBA00048679"/>
    </source>
</evidence>
<comment type="catalytic activity">
    <reaction evidence="7">
        <text>L-threonyl-[protein] + ATP = O-phospho-L-threonyl-[protein] + ADP + H(+)</text>
        <dbReference type="Rhea" id="RHEA:46608"/>
        <dbReference type="Rhea" id="RHEA-COMP:11060"/>
        <dbReference type="Rhea" id="RHEA-COMP:11605"/>
        <dbReference type="ChEBI" id="CHEBI:15378"/>
        <dbReference type="ChEBI" id="CHEBI:30013"/>
        <dbReference type="ChEBI" id="CHEBI:30616"/>
        <dbReference type="ChEBI" id="CHEBI:61977"/>
        <dbReference type="ChEBI" id="CHEBI:456216"/>
        <dbReference type="EC" id="2.7.11.1"/>
    </reaction>
</comment>
<protein>
    <recommendedName>
        <fullName evidence="1">non-specific serine/threonine protein kinase</fullName>
        <ecNumber evidence="1">2.7.11.1</ecNumber>
    </recommendedName>
</protein>
<keyword evidence="3" id="KW-0808">Transferase</keyword>
<dbReference type="GO" id="GO:0004674">
    <property type="term" value="F:protein serine/threonine kinase activity"/>
    <property type="evidence" value="ECO:0007669"/>
    <property type="project" value="UniProtKB-KW"/>
</dbReference>
<evidence type="ECO:0000259" key="11">
    <source>
        <dbReference type="PROSITE" id="PS50011"/>
    </source>
</evidence>
<dbReference type="InterPro" id="IPR000719">
    <property type="entry name" value="Prot_kinase_dom"/>
</dbReference>
<evidence type="ECO:0000313" key="13">
    <source>
        <dbReference type="EMBL" id="CCA20552.1"/>
    </source>
</evidence>
<evidence type="ECO:0000313" key="12">
    <source>
        <dbReference type="EMBL" id="CCA18595.1"/>
    </source>
</evidence>
<evidence type="ECO:0000256" key="1">
    <source>
        <dbReference type="ARBA" id="ARBA00012513"/>
    </source>
</evidence>
<dbReference type="HOGENOM" id="CLU_008123_0_0_1"/>
<dbReference type="EMBL" id="FR824098">
    <property type="protein sequence ID" value="CCA18595.1"/>
    <property type="molecule type" value="Genomic_DNA"/>
</dbReference>
<comment type="catalytic activity">
    <reaction evidence="8">
        <text>L-seryl-[protein] + ATP = O-phospho-L-seryl-[protein] + ADP + H(+)</text>
        <dbReference type="Rhea" id="RHEA:17989"/>
        <dbReference type="Rhea" id="RHEA-COMP:9863"/>
        <dbReference type="Rhea" id="RHEA-COMP:11604"/>
        <dbReference type="ChEBI" id="CHEBI:15378"/>
        <dbReference type="ChEBI" id="CHEBI:29999"/>
        <dbReference type="ChEBI" id="CHEBI:30616"/>
        <dbReference type="ChEBI" id="CHEBI:83421"/>
        <dbReference type="ChEBI" id="CHEBI:456216"/>
        <dbReference type="EC" id="2.7.11.1"/>
    </reaction>
</comment>
<dbReference type="Gene3D" id="1.10.510.10">
    <property type="entry name" value="Transferase(Phosphotransferase) domain 1"/>
    <property type="match status" value="1"/>
</dbReference>
<dbReference type="GO" id="GO:0005524">
    <property type="term" value="F:ATP binding"/>
    <property type="evidence" value="ECO:0007669"/>
    <property type="project" value="UniProtKB-UniRule"/>
</dbReference>
<dbReference type="EMBL" id="FR824142">
    <property type="protein sequence ID" value="CCA20552.1"/>
    <property type="molecule type" value="Genomic_DNA"/>
</dbReference>
<keyword evidence="5 12" id="KW-0418">Kinase</keyword>
<keyword evidence="10" id="KW-0175">Coiled coil</keyword>
<dbReference type="AlphaFoldDB" id="F0WBR8"/>
<dbReference type="InterPro" id="IPR008271">
    <property type="entry name" value="Ser/Thr_kinase_AS"/>
</dbReference>
<dbReference type="SUPFAM" id="SSF56112">
    <property type="entry name" value="Protein kinase-like (PK-like)"/>
    <property type="match status" value="1"/>
</dbReference>
<evidence type="ECO:0000256" key="6">
    <source>
        <dbReference type="ARBA" id="ARBA00022840"/>
    </source>
</evidence>
<reference evidence="12" key="1">
    <citation type="journal article" date="2011" name="PLoS Biol.">
        <title>Gene gain and loss during evolution of obligate parasitism in the white rust pathogen of Arabidopsis thaliana.</title>
        <authorList>
            <person name="Kemen E."/>
            <person name="Gardiner A."/>
            <person name="Schultz-Larsen T."/>
            <person name="Kemen A.C."/>
            <person name="Balmuth A.L."/>
            <person name="Robert-Seilaniantz A."/>
            <person name="Bailey K."/>
            <person name="Holub E."/>
            <person name="Studholme D.J."/>
            <person name="Maclean D."/>
            <person name="Jones J.D."/>
        </authorList>
    </citation>
    <scope>NUCLEOTIDE SEQUENCE</scope>
</reference>
<dbReference type="Pfam" id="PF00069">
    <property type="entry name" value="Pkinase"/>
    <property type="match status" value="1"/>
</dbReference>
<name>F0WBR8_9STRA</name>
<keyword evidence="6 9" id="KW-0067">ATP-binding</keyword>
<evidence type="ECO:0000256" key="2">
    <source>
        <dbReference type="ARBA" id="ARBA00022527"/>
    </source>
</evidence>
<reference evidence="12" key="2">
    <citation type="submission" date="2011-02" db="EMBL/GenBank/DDBJ databases">
        <authorList>
            <person name="MacLean D."/>
        </authorList>
    </citation>
    <scope>NUCLEOTIDE SEQUENCE</scope>
</reference>